<dbReference type="AlphaFoldDB" id="A0A0L6VQC5"/>
<protein>
    <recommendedName>
        <fullName evidence="4">Suppressor of forked domain-containing protein</fullName>
    </recommendedName>
</protein>
<dbReference type="VEuPathDB" id="FungiDB:VP01_1216g5"/>
<keyword evidence="2" id="KW-0677">Repeat</keyword>
<dbReference type="Pfam" id="PF05843">
    <property type="entry name" value="Suf"/>
    <property type="match status" value="1"/>
</dbReference>
<evidence type="ECO:0000313" key="5">
    <source>
        <dbReference type="EMBL" id="KNZ62847.1"/>
    </source>
</evidence>
<dbReference type="OrthoDB" id="26282at2759"/>
<evidence type="ECO:0000256" key="2">
    <source>
        <dbReference type="ARBA" id="ARBA00022737"/>
    </source>
</evidence>
<evidence type="ECO:0000313" key="6">
    <source>
        <dbReference type="Proteomes" id="UP000037035"/>
    </source>
</evidence>
<evidence type="ECO:0000256" key="3">
    <source>
        <dbReference type="ARBA" id="ARBA00023242"/>
    </source>
</evidence>
<reference evidence="5 6" key="1">
    <citation type="submission" date="2015-08" db="EMBL/GenBank/DDBJ databases">
        <title>Next Generation Sequencing and Analysis of the Genome of Puccinia sorghi L Schw, the Causal Agent of Maize Common Rust.</title>
        <authorList>
            <person name="Rochi L."/>
            <person name="Burguener G."/>
            <person name="Darino M."/>
            <person name="Turjanski A."/>
            <person name="Kreff E."/>
            <person name="Dieguez M.J."/>
            <person name="Sacco F."/>
        </authorList>
    </citation>
    <scope>NUCLEOTIDE SEQUENCE [LARGE SCALE GENOMIC DNA]</scope>
    <source>
        <strain evidence="5 6">RO10H11247</strain>
    </source>
</reference>
<name>A0A0L6VQC5_9BASI</name>
<dbReference type="Proteomes" id="UP000037035">
    <property type="component" value="Unassembled WGS sequence"/>
</dbReference>
<proteinExistence type="predicted"/>
<feature type="domain" description="Suppressor of forked" evidence="4">
    <location>
        <begin position="2"/>
        <end position="33"/>
    </location>
</feature>
<accession>A0A0L6VQC5</accession>
<dbReference type="Gene3D" id="1.25.40.1040">
    <property type="match status" value="1"/>
</dbReference>
<gene>
    <name evidence="5" type="ORF">VP01_1216g5</name>
</gene>
<dbReference type="EMBL" id="LAVV01002410">
    <property type="protein sequence ID" value="KNZ62847.1"/>
    <property type="molecule type" value="Genomic_DNA"/>
</dbReference>
<dbReference type="InterPro" id="IPR008847">
    <property type="entry name" value="Suf"/>
</dbReference>
<sequence length="33" mass="3842">MATGTWQGQQEMDSLHKLYQKKICIPLSNIEHI</sequence>
<comment type="subcellular location">
    <subcellularLocation>
        <location evidence="1">Nucleus</location>
    </subcellularLocation>
</comment>
<keyword evidence="3" id="KW-0539">Nucleus</keyword>
<dbReference type="GO" id="GO:0006396">
    <property type="term" value="P:RNA processing"/>
    <property type="evidence" value="ECO:0007669"/>
    <property type="project" value="InterPro"/>
</dbReference>
<keyword evidence="6" id="KW-1185">Reference proteome</keyword>
<dbReference type="GO" id="GO:0005634">
    <property type="term" value="C:nucleus"/>
    <property type="evidence" value="ECO:0007669"/>
    <property type="project" value="UniProtKB-SubCell"/>
</dbReference>
<comment type="caution">
    <text evidence="5">The sequence shown here is derived from an EMBL/GenBank/DDBJ whole genome shotgun (WGS) entry which is preliminary data.</text>
</comment>
<evidence type="ECO:0000259" key="4">
    <source>
        <dbReference type="Pfam" id="PF05843"/>
    </source>
</evidence>
<organism evidence="5 6">
    <name type="scientific">Puccinia sorghi</name>
    <dbReference type="NCBI Taxonomy" id="27349"/>
    <lineage>
        <taxon>Eukaryota</taxon>
        <taxon>Fungi</taxon>
        <taxon>Dikarya</taxon>
        <taxon>Basidiomycota</taxon>
        <taxon>Pucciniomycotina</taxon>
        <taxon>Pucciniomycetes</taxon>
        <taxon>Pucciniales</taxon>
        <taxon>Pucciniaceae</taxon>
        <taxon>Puccinia</taxon>
    </lineage>
</organism>
<evidence type="ECO:0000256" key="1">
    <source>
        <dbReference type="ARBA" id="ARBA00004123"/>
    </source>
</evidence>